<dbReference type="eggNOG" id="COG1136">
    <property type="taxonomic scope" value="Bacteria"/>
</dbReference>
<evidence type="ECO:0000256" key="1">
    <source>
        <dbReference type="ARBA" id="ARBA00022448"/>
    </source>
</evidence>
<protein>
    <submittedName>
        <fullName evidence="5">Phosphate import ATP-binding protein PstB 1</fullName>
        <ecNumber evidence="5">3.6.3.27</ecNumber>
    </submittedName>
</protein>
<evidence type="ECO:0000256" key="2">
    <source>
        <dbReference type="ARBA" id="ARBA00022741"/>
    </source>
</evidence>
<accession>A0A069RN75</accession>
<keyword evidence="3 5" id="KW-0067">ATP-binding</keyword>
<dbReference type="SUPFAM" id="SSF52540">
    <property type="entry name" value="P-loop containing nucleoside triphosphate hydrolases"/>
    <property type="match status" value="1"/>
</dbReference>
<organism evidence="5 6">
    <name type="scientific">Peptoclostridium litorale DSM 5388</name>
    <dbReference type="NCBI Taxonomy" id="1121324"/>
    <lineage>
        <taxon>Bacteria</taxon>
        <taxon>Bacillati</taxon>
        <taxon>Bacillota</taxon>
        <taxon>Clostridia</taxon>
        <taxon>Peptostreptococcales</taxon>
        <taxon>Peptoclostridiaceae</taxon>
        <taxon>Peptoclostridium</taxon>
    </lineage>
</organism>
<keyword evidence="1" id="KW-0813">Transport</keyword>
<reference evidence="5 6" key="1">
    <citation type="submission" date="2014-03" db="EMBL/GenBank/DDBJ databases">
        <title>Genome sequence of Clostridium litorale W6, DSM 5388.</title>
        <authorList>
            <person name="Poehlein A."/>
            <person name="Jagirdar A."/>
            <person name="Khonsari B."/>
            <person name="Chibani C.M."/>
            <person name="Gutierrez Gutierrez D.A."/>
            <person name="Davydova E."/>
            <person name="Alghaithi H.S."/>
            <person name="Nair K.P."/>
            <person name="Dhamotharan K."/>
            <person name="Chandran L."/>
            <person name="G W."/>
            <person name="Daniel R."/>
        </authorList>
    </citation>
    <scope>NUCLEOTIDE SEQUENCE [LARGE SCALE GENOMIC DNA]</scope>
    <source>
        <strain evidence="5 6">W6</strain>
    </source>
</reference>
<dbReference type="SMART" id="SM00382">
    <property type="entry name" value="AAA"/>
    <property type="match status" value="1"/>
</dbReference>
<sequence>MFEFKNVKYKDILDIPWLKIEKGKITTFVGQSGGGKTTVLRLLNKMISPTEGEIFFEGENLGEIDSVQHRRNVTMLSQSAVIFEGSIRDNLTIGMKYQDRSIPPDDILKKLLEQVHLKKELEDPAENLSGGERQRLSLARVLLLDSPVYLLDEPSSALDEGTERLIIEMIVNQVRDKGKTLVMVTHSQRVAREYSDVIVRIQNGSCSEEEK</sequence>
<keyword evidence="6" id="KW-1185">Reference proteome</keyword>
<dbReference type="Gene3D" id="3.40.50.300">
    <property type="entry name" value="P-loop containing nucleotide triphosphate hydrolases"/>
    <property type="match status" value="1"/>
</dbReference>
<name>A0A069RN75_PEPLI</name>
<feature type="domain" description="ABC transporter" evidence="4">
    <location>
        <begin position="2"/>
        <end position="211"/>
    </location>
</feature>
<dbReference type="InterPro" id="IPR017871">
    <property type="entry name" value="ABC_transporter-like_CS"/>
</dbReference>
<dbReference type="GO" id="GO:0016887">
    <property type="term" value="F:ATP hydrolysis activity"/>
    <property type="evidence" value="ECO:0007669"/>
    <property type="project" value="InterPro"/>
</dbReference>
<dbReference type="EC" id="3.6.3.27" evidence="5"/>
<proteinExistence type="predicted"/>
<dbReference type="InterPro" id="IPR003439">
    <property type="entry name" value="ABC_transporter-like_ATP-bd"/>
</dbReference>
<dbReference type="PROSITE" id="PS50893">
    <property type="entry name" value="ABC_TRANSPORTER_2"/>
    <property type="match status" value="1"/>
</dbReference>
<dbReference type="EMBL" id="JJMM01000010">
    <property type="protein sequence ID" value="KDR95602.1"/>
    <property type="molecule type" value="Genomic_DNA"/>
</dbReference>
<evidence type="ECO:0000259" key="4">
    <source>
        <dbReference type="PROSITE" id="PS50893"/>
    </source>
</evidence>
<dbReference type="STRING" id="1121324.CLIT_10c03290"/>
<comment type="caution">
    <text evidence="5">The sequence shown here is derived from an EMBL/GenBank/DDBJ whole genome shotgun (WGS) entry which is preliminary data.</text>
</comment>
<dbReference type="RefSeq" id="WP_038263978.1">
    <property type="nucleotide sequence ID" value="NZ_FSRH01000006.1"/>
</dbReference>
<dbReference type="InterPro" id="IPR027417">
    <property type="entry name" value="P-loop_NTPase"/>
</dbReference>
<keyword evidence="5" id="KW-0378">Hydrolase</keyword>
<gene>
    <name evidence="5" type="primary">pstB1</name>
    <name evidence="5" type="ORF">CLIT_10c03290</name>
</gene>
<dbReference type="PANTHER" id="PTHR43423:SF1">
    <property type="entry name" value="ABC TRANSPORTER I FAMILY MEMBER 17"/>
    <property type="match status" value="1"/>
</dbReference>
<keyword evidence="2" id="KW-0547">Nucleotide-binding</keyword>
<dbReference type="GO" id="GO:0005524">
    <property type="term" value="F:ATP binding"/>
    <property type="evidence" value="ECO:0007669"/>
    <property type="project" value="UniProtKB-KW"/>
</dbReference>
<dbReference type="PROSITE" id="PS00211">
    <property type="entry name" value="ABC_TRANSPORTER_1"/>
    <property type="match status" value="1"/>
</dbReference>
<dbReference type="Proteomes" id="UP000027946">
    <property type="component" value="Unassembled WGS sequence"/>
</dbReference>
<evidence type="ECO:0000313" key="6">
    <source>
        <dbReference type="Proteomes" id="UP000027946"/>
    </source>
</evidence>
<evidence type="ECO:0000256" key="3">
    <source>
        <dbReference type="ARBA" id="ARBA00022840"/>
    </source>
</evidence>
<evidence type="ECO:0000313" key="5">
    <source>
        <dbReference type="EMBL" id="KDR95602.1"/>
    </source>
</evidence>
<dbReference type="Pfam" id="PF00005">
    <property type="entry name" value="ABC_tran"/>
    <property type="match status" value="1"/>
</dbReference>
<dbReference type="OrthoDB" id="9785080at2"/>
<dbReference type="PANTHER" id="PTHR43423">
    <property type="entry name" value="ABC TRANSPORTER I FAMILY MEMBER 17"/>
    <property type="match status" value="1"/>
</dbReference>
<dbReference type="InterPro" id="IPR003593">
    <property type="entry name" value="AAA+_ATPase"/>
</dbReference>
<dbReference type="AlphaFoldDB" id="A0A069RN75"/>